<reference evidence="3" key="1">
    <citation type="journal article" date="2019" name="Int. J. Syst. Evol. Microbiol.">
        <title>The Global Catalogue of Microorganisms (GCM) 10K type strain sequencing project: providing services to taxonomists for standard genome sequencing and annotation.</title>
        <authorList>
            <consortium name="The Broad Institute Genomics Platform"/>
            <consortium name="The Broad Institute Genome Sequencing Center for Infectious Disease"/>
            <person name="Wu L."/>
            <person name="Ma J."/>
        </authorList>
    </citation>
    <scope>NUCLEOTIDE SEQUENCE [LARGE SCALE GENOMIC DNA]</scope>
    <source>
        <strain evidence="3">JCM 11496</strain>
    </source>
</reference>
<gene>
    <name evidence="2" type="ORF">ACFSFX_05230</name>
</gene>
<organism evidence="2 3">
    <name type="scientific">Arthrobacter flavus</name>
    <dbReference type="NCBI Taxonomy" id="95172"/>
    <lineage>
        <taxon>Bacteria</taxon>
        <taxon>Bacillati</taxon>
        <taxon>Actinomycetota</taxon>
        <taxon>Actinomycetes</taxon>
        <taxon>Micrococcales</taxon>
        <taxon>Micrococcaceae</taxon>
        <taxon>Arthrobacter</taxon>
    </lineage>
</organism>
<dbReference type="Proteomes" id="UP001597307">
    <property type="component" value="Unassembled WGS sequence"/>
</dbReference>
<sequence>MSYTNELTIRGLQLIGTDKNLIRELQIIDREIDSIFRAGGTSREAREPQQRFNTLLPPP</sequence>
<evidence type="ECO:0000313" key="3">
    <source>
        <dbReference type="Proteomes" id="UP001597307"/>
    </source>
</evidence>
<dbReference type="RefSeq" id="WP_343880365.1">
    <property type="nucleotide sequence ID" value="NZ_BAAAIJ010000047.1"/>
</dbReference>
<dbReference type="EMBL" id="JBHUGA010000011">
    <property type="protein sequence ID" value="MFD1845995.1"/>
    <property type="molecule type" value="Genomic_DNA"/>
</dbReference>
<feature type="region of interest" description="Disordered" evidence="1">
    <location>
        <begin position="39"/>
        <end position="59"/>
    </location>
</feature>
<proteinExistence type="predicted"/>
<keyword evidence="3" id="KW-1185">Reference proteome</keyword>
<name>A0ABW4Q5N3_9MICC</name>
<accession>A0ABW4Q5N3</accession>
<evidence type="ECO:0000256" key="1">
    <source>
        <dbReference type="SAM" id="MobiDB-lite"/>
    </source>
</evidence>
<evidence type="ECO:0000313" key="2">
    <source>
        <dbReference type="EMBL" id="MFD1845995.1"/>
    </source>
</evidence>
<comment type="caution">
    <text evidence="2">The sequence shown here is derived from an EMBL/GenBank/DDBJ whole genome shotgun (WGS) entry which is preliminary data.</text>
</comment>
<protein>
    <submittedName>
        <fullName evidence="2">Uncharacterized protein</fullName>
    </submittedName>
</protein>